<gene>
    <name evidence="3" type="ORF">NAEGRDRAFT_73439</name>
</gene>
<dbReference type="RefSeq" id="XP_002671467.1">
    <property type="nucleotide sequence ID" value="XM_002671421.1"/>
</dbReference>
<dbReference type="Gene3D" id="1.10.555.10">
    <property type="entry name" value="Rho GTPase activation protein"/>
    <property type="match status" value="1"/>
</dbReference>
<dbReference type="GO" id="GO:0007165">
    <property type="term" value="P:signal transduction"/>
    <property type="evidence" value="ECO:0007669"/>
    <property type="project" value="InterPro"/>
</dbReference>
<dbReference type="VEuPathDB" id="AmoebaDB:NAEGRDRAFT_73439"/>
<dbReference type="KEGG" id="ngr:NAEGRDRAFT_73439"/>
<dbReference type="OMA" id="MYMIRDE"/>
<dbReference type="InterPro" id="IPR000198">
    <property type="entry name" value="RhoGAP_dom"/>
</dbReference>
<dbReference type="AlphaFoldDB" id="D2VWN0"/>
<dbReference type="Proteomes" id="UP000006671">
    <property type="component" value="Unassembled WGS sequence"/>
</dbReference>
<dbReference type="OrthoDB" id="10250130at2759"/>
<evidence type="ECO:0000313" key="4">
    <source>
        <dbReference type="Proteomes" id="UP000006671"/>
    </source>
</evidence>
<dbReference type="CDD" id="cd00159">
    <property type="entry name" value="RhoGAP"/>
    <property type="match status" value="1"/>
</dbReference>
<keyword evidence="4" id="KW-1185">Reference proteome</keyword>
<dbReference type="Pfam" id="PF24681">
    <property type="entry name" value="Kelch_KLHDC2_KLHL20_DRC7"/>
    <property type="match status" value="1"/>
</dbReference>
<dbReference type="EMBL" id="GG738905">
    <property type="protein sequence ID" value="EFC38723.1"/>
    <property type="molecule type" value="Genomic_DNA"/>
</dbReference>
<dbReference type="SMART" id="SM00324">
    <property type="entry name" value="RhoGAP"/>
    <property type="match status" value="1"/>
</dbReference>
<dbReference type="Gene3D" id="2.120.10.80">
    <property type="entry name" value="Kelch-type beta propeller"/>
    <property type="match status" value="2"/>
</dbReference>
<name>D2VWN0_NAEGR</name>
<dbReference type="PANTHER" id="PTHR23244">
    <property type="entry name" value="KELCH REPEAT DOMAIN"/>
    <property type="match status" value="1"/>
</dbReference>
<evidence type="ECO:0000313" key="3">
    <source>
        <dbReference type="EMBL" id="EFC38723.1"/>
    </source>
</evidence>
<dbReference type="Pfam" id="PF00620">
    <property type="entry name" value="RhoGAP"/>
    <property type="match status" value="1"/>
</dbReference>
<dbReference type="GeneID" id="8858099"/>
<dbReference type="STRING" id="5762.D2VWN0"/>
<sequence length="635" mass="72819">MYMIRDEFAPFPSEGFAAVHIKGHKDPNRFYVHGGKTRFNQFQNPLHLYYVEKLDWKFVKLQLAKEEDPNIIAEFEQRPRAHHTVNQIYENRLLLYGGQIGYNPSSVGTNLNNFFKGLSGKSTSDVNTQYDPYIYDIDLSQNTIQRIRTPLDLPIPKPRRYHSACSFKGNLYVYGGEGFNYSINQQPKGLGYYLSLQNLKRAIPEPLNDFWMFDTKLNVWKQLKSPARPGRYGHMMVLCEKREKFYVVGGCGTSERGEDVPFKEILEYDIASGNWQISGLIPRRSDMMDLIPARWGSADIFDDFIFIVGGELLDRPRSLLTMREPILDDVLIYNIRNYNLSTAGIGSPECTIVNAQTLIFNNRLIVLGGRSGSSYAYSSMIYLNGTTSNPMFGVEIDERSRHMIDICVSYLKKSAALEFPKLFSTNYDMQDTLMLRLMLNFDHGHIHDEQDLLSDHDTSPYSVASLICYFLESLPEPILTSQYYRKMIDLCNATNLTFEEKIVALKEFIKTLPKDNVHILYRVCEFLCMVSDAYTTTEQNIKDLSMIFSHLLLSTKIPSQRSVKDDCGDKEGITPKFKAAAFIIQNYKLLTEEIIQVDSQDLFNTSDSSINQIDDNESNPTKTQPANQDLLDFSM</sequence>
<evidence type="ECO:0000259" key="2">
    <source>
        <dbReference type="PROSITE" id="PS50238"/>
    </source>
</evidence>
<feature type="region of interest" description="Disordered" evidence="1">
    <location>
        <begin position="609"/>
        <end position="635"/>
    </location>
</feature>
<dbReference type="PROSITE" id="PS50238">
    <property type="entry name" value="RHOGAP"/>
    <property type="match status" value="1"/>
</dbReference>
<protein>
    <submittedName>
        <fullName evidence="3">Rho GTPase activating protein</fullName>
    </submittedName>
</protein>
<proteinExistence type="predicted"/>
<evidence type="ECO:0000256" key="1">
    <source>
        <dbReference type="SAM" id="MobiDB-lite"/>
    </source>
</evidence>
<dbReference type="SUPFAM" id="SSF117281">
    <property type="entry name" value="Kelch motif"/>
    <property type="match status" value="2"/>
</dbReference>
<feature type="domain" description="Rho-GAP" evidence="2">
    <location>
        <begin position="394"/>
        <end position="591"/>
    </location>
</feature>
<reference evidence="3 4" key="1">
    <citation type="journal article" date="2010" name="Cell">
        <title>The genome of Naegleria gruberi illuminates early eukaryotic versatility.</title>
        <authorList>
            <person name="Fritz-Laylin L.K."/>
            <person name="Prochnik S.E."/>
            <person name="Ginger M.L."/>
            <person name="Dacks J.B."/>
            <person name="Carpenter M.L."/>
            <person name="Field M.C."/>
            <person name="Kuo A."/>
            <person name="Paredez A."/>
            <person name="Chapman J."/>
            <person name="Pham J."/>
            <person name="Shu S."/>
            <person name="Neupane R."/>
            <person name="Cipriano M."/>
            <person name="Mancuso J."/>
            <person name="Tu H."/>
            <person name="Salamov A."/>
            <person name="Lindquist E."/>
            <person name="Shapiro H."/>
            <person name="Lucas S."/>
            <person name="Grigoriev I.V."/>
            <person name="Cande W.Z."/>
            <person name="Fulton C."/>
            <person name="Rokhsar D.S."/>
            <person name="Dawson S.C."/>
        </authorList>
    </citation>
    <scope>NUCLEOTIDE SEQUENCE [LARGE SCALE GENOMIC DNA]</scope>
    <source>
        <strain evidence="3 4">NEG-M</strain>
    </source>
</reference>
<accession>D2VWN0</accession>
<dbReference type="SUPFAM" id="SSF48350">
    <property type="entry name" value="GTPase activation domain, GAP"/>
    <property type="match status" value="1"/>
</dbReference>
<dbReference type="InParanoid" id="D2VWN0"/>
<organism evidence="4">
    <name type="scientific">Naegleria gruberi</name>
    <name type="common">Amoeba</name>
    <dbReference type="NCBI Taxonomy" id="5762"/>
    <lineage>
        <taxon>Eukaryota</taxon>
        <taxon>Discoba</taxon>
        <taxon>Heterolobosea</taxon>
        <taxon>Tetramitia</taxon>
        <taxon>Eutetramitia</taxon>
        <taxon>Vahlkampfiidae</taxon>
        <taxon>Naegleria</taxon>
    </lineage>
</organism>
<feature type="compositionally biased region" description="Polar residues" evidence="1">
    <location>
        <begin position="609"/>
        <end position="627"/>
    </location>
</feature>
<dbReference type="InterPro" id="IPR015915">
    <property type="entry name" value="Kelch-typ_b-propeller"/>
</dbReference>
<dbReference type="InterPro" id="IPR008936">
    <property type="entry name" value="Rho_GTPase_activation_prot"/>
</dbReference>